<proteinExistence type="inferred from homology"/>
<keyword evidence="19" id="KW-1185">Reference proteome</keyword>
<dbReference type="GO" id="GO:0031902">
    <property type="term" value="C:late endosome membrane"/>
    <property type="evidence" value="ECO:0007669"/>
    <property type="project" value="UniProtKB-SubCell"/>
</dbReference>
<evidence type="ECO:0000256" key="16">
    <source>
        <dbReference type="ARBA" id="ARBA00046288"/>
    </source>
</evidence>
<comment type="subcellular location">
    <subcellularLocation>
        <location evidence="1">Cytoplasmic vesicle membrane</location>
    </subcellularLocation>
    <subcellularLocation>
        <location evidence="16">Endomembrane system</location>
        <topology evidence="16">Single-pass type I membrane protein</topology>
    </subcellularLocation>
    <subcellularLocation>
        <location evidence="13">Late endosome membrane</location>
        <topology evidence="13">Single-pass membrane protein</topology>
    </subcellularLocation>
    <subcellularLocation>
        <location evidence="2">Lysosome membrane</location>
    </subcellularLocation>
</comment>
<reference evidence="18 19" key="1">
    <citation type="journal article" date="2021" name="BMC Biol.">
        <title>Horizontally acquired antibacterial genes associated with adaptive radiation of ladybird beetles.</title>
        <authorList>
            <person name="Li H.S."/>
            <person name="Tang X.F."/>
            <person name="Huang Y.H."/>
            <person name="Xu Z.Y."/>
            <person name="Chen M.L."/>
            <person name="Du X.Y."/>
            <person name="Qiu B.Y."/>
            <person name="Chen P.T."/>
            <person name="Zhang W."/>
            <person name="Slipinski A."/>
            <person name="Escalona H.E."/>
            <person name="Waterhouse R.M."/>
            <person name="Zwick A."/>
            <person name="Pang H."/>
        </authorList>
    </citation>
    <scope>NUCLEOTIDE SEQUENCE [LARGE SCALE GENOMIC DNA]</scope>
    <source>
        <strain evidence="18">SYSU2018</strain>
    </source>
</reference>
<evidence type="ECO:0000256" key="9">
    <source>
        <dbReference type="ARBA" id="ARBA00023136"/>
    </source>
</evidence>
<comment type="similarity">
    <text evidence="3">Belongs to the VOPP1/ECOP family.</text>
</comment>
<organism evidence="18 19">
    <name type="scientific">Cryptolaemus montrouzieri</name>
    <dbReference type="NCBI Taxonomy" id="559131"/>
    <lineage>
        <taxon>Eukaryota</taxon>
        <taxon>Metazoa</taxon>
        <taxon>Ecdysozoa</taxon>
        <taxon>Arthropoda</taxon>
        <taxon>Hexapoda</taxon>
        <taxon>Insecta</taxon>
        <taxon>Pterygota</taxon>
        <taxon>Neoptera</taxon>
        <taxon>Endopterygota</taxon>
        <taxon>Coleoptera</taxon>
        <taxon>Polyphaga</taxon>
        <taxon>Cucujiformia</taxon>
        <taxon>Coccinelloidea</taxon>
        <taxon>Coccinellidae</taxon>
        <taxon>Scymninae</taxon>
        <taxon>Scymnini</taxon>
        <taxon>Cryptolaemus</taxon>
    </lineage>
</organism>
<keyword evidence="9" id="KW-0472">Membrane</keyword>
<evidence type="ECO:0000256" key="10">
    <source>
        <dbReference type="ARBA" id="ARBA00023163"/>
    </source>
</evidence>
<dbReference type="InterPro" id="IPR026229">
    <property type="entry name" value="VOPP1"/>
</dbReference>
<evidence type="ECO:0000256" key="4">
    <source>
        <dbReference type="ARBA" id="ARBA00022692"/>
    </source>
</evidence>
<keyword evidence="6" id="KW-0967">Endosome</keyword>
<dbReference type="Proteomes" id="UP001516400">
    <property type="component" value="Unassembled WGS sequence"/>
</dbReference>
<dbReference type="AlphaFoldDB" id="A0ABD2MP55"/>
<sequence length="523" mass="57482">MTTLVGRNCDGGHYTCSPPKECCKQGCCFLLTNSVRAPVLQSGNIFNPLFLGHWYFWLAVTATVAGILCACSLWKRHNQGGVCCRNSGRDDRASEPESNGSFYAPPQYSRCNSFYQPPPPYAEVTSKPDLYPLVISFNGEPVIKAGNGSPGYFMVQYFRNFIVRPVGTLSATSTLDSLSSSFICNASNEANIIVPPPYSGISSLEEVRGANNQETFSIPHSLSSSPSSDFNQVYSAPTHTSSLQNTPFHRPPSRPHSRPHSVVSIRDNPCFTHTTTNLLNSASATMEIPQGSEMSISQFRLDATNCDYAQNQRVQRNPSTRAALTLPKETSQESEDELNFSEILNLSVRAPSGTSNSEAAIRCDSLQLSIANSNTGSDASSLANFRTPDSVSKLSHLSGEMMKELSEEILPQQKSPLPPLQHESRSRSYFHRIKAKTMYMPLNDGPTSTFSKCKASPNSAKIFSRSWLSKSAPTTPCGNFVPNFPSHKRNHSSQKNKGRMEDGSPLLNEHDESEEETNRVQHL</sequence>
<gene>
    <name evidence="18" type="ORF">HHI36_007265</name>
</gene>
<keyword evidence="8" id="KW-0805">Transcription regulation</keyword>
<evidence type="ECO:0000256" key="2">
    <source>
        <dbReference type="ARBA" id="ARBA00004656"/>
    </source>
</evidence>
<feature type="compositionally biased region" description="Polar residues" evidence="17">
    <location>
        <begin position="237"/>
        <end position="247"/>
    </location>
</feature>
<evidence type="ECO:0000256" key="5">
    <source>
        <dbReference type="ARBA" id="ARBA00022729"/>
    </source>
</evidence>
<evidence type="ECO:0000256" key="11">
    <source>
        <dbReference type="ARBA" id="ARBA00023228"/>
    </source>
</evidence>
<keyword evidence="11" id="KW-0458">Lysosome</keyword>
<keyword evidence="10" id="KW-0804">Transcription</keyword>
<feature type="compositionally biased region" description="Basic residues" evidence="17">
    <location>
        <begin position="486"/>
        <end position="497"/>
    </location>
</feature>
<feature type="region of interest" description="Disordered" evidence="17">
    <location>
        <begin position="479"/>
        <end position="523"/>
    </location>
</feature>
<name>A0ABD2MP55_9CUCU</name>
<evidence type="ECO:0000256" key="15">
    <source>
        <dbReference type="ARBA" id="ARBA00035715"/>
    </source>
</evidence>
<dbReference type="GO" id="GO:0005765">
    <property type="term" value="C:lysosomal membrane"/>
    <property type="evidence" value="ECO:0007669"/>
    <property type="project" value="UniProtKB-SubCell"/>
</dbReference>
<evidence type="ECO:0000313" key="19">
    <source>
        <dbReference type="Proteomes" id="UP001516400"/>
    </source>
</evidence>
<evidence type="ECO:0000256" key="6">
    <source>
        <dbReference type="ARBA" id="ARBA00022753"/>
    </source>
</evidence>
<dbReference type="PANTHER" id="PTHR14971">
    <property type="entry name" value="VESICULAR, OVEREXPRESSED IN CANCER, PROSURVIVAL PROTEIN 1"/>
    <property type="match status" value="1"/>
</dbReference>
<evidence type="ECO:0000256" key="17">
    <source>
        <dbReference type="SAM" id="MobiDB-lite"/>
    </source>
</evidence>
<evidence type="ECO:0000256" key="1">
    <source>
        <dbReference type="ARBA" id="ARBA00004156"/>
    </source>
</evidence>
<keyword evidence="7" id="KW-1133">Transmembrane helix</keyword>
<accession>A0ABD2MP55</accession>
<evidence type="ECO:0000256" key="8">
    <source>
        <dbReference type="ARBA" id="ARBA00023015"/>
    </source>
</evidence>
<keyword evidence="4" id="KW-0812">Transmembrane</keyword>
<comment type="caution">
    <text evidence="18">The sequence shown here is derived from an EMBL/GenBank/DDBJ whole genome shotgun (WGS) entry which is preliminary data.</text>
</comment>
<protein>
    <recommendedName>
        <fullName evidence="14">WW domain binding protein VOPP1</fullName>
    </recommendedName>
    <alternativeName>
        <fullName evidence="15">Vesicular, overexpressed in cancer, prosurvival protein 1</fullName>
    </alternativeName>
</protein>
<evidence type="ECO:0000313" key="18">
    <source>
        <dbReference type="EMBL" id="KAL3268138.1"/>
    </source>
</evidence>
<evidence type="ECO:0000256" key="3">
    <source>
        <dbReference type="ARBA" id="ARBA00006655"/>
    </source>
</evidence>
<evidence type="ECO:0000256" key="12">
    <source>
        <dbReference type="ARBA" id="ARBA00023329"/>
    </source>
</evidence>
<keyword evidence="5" id="KW-0732">Signal</keyword>
<evidence type="ECO:0000256" key="14">
    <source>
        <dbReference type="ARBA" id="ARBA00035708"/>
    </source>
</evidence>
<keyword evidence="12" id="KW-0968">Cytoplasmic vesicle</keyword>
<dbReference type="EMBL" id="JABFTP020000021">
    <property type="protein sequence ID" value="KAL3268138.1"/>
    <property type="molecule type" value="Genomic_DNA"/>
</dbReference>
<dbReference type="PANTHER" id="PTHR14971:SF2">
    <property type="entry name" value="VESICULAR, OVEREXPRESSED IN CANCER, PROSURVIVAL PROTEIN 1"/>
    <property type="match status" value="1"/>
</dbReference>
<evidence type="ECO:0000256" key="7">
    <source>
        <dbReference type="ARBA" id="ARBA00022989"/>
    </source>
</evidence>
<feature type="region of interest" description="Disordered" evidence="17">
    <location>
        <begin position="237"/>
        <end position="263"/>
    </location>
</feature>
<evidence type="ECO:0000256" key="13">
    <source>
        <dbReference type="ARBA" id="ARBA00035628"/>
    </source>
</evidence>